<keyword evidence="6" id="KW-1185">Reference proteome</keyword>
<gene>
    <name evidence="5" type="ORF">C7M71_007775</name>
</gene>
<dbReference type="PROSITE" id="PS50887">
    <property type="entry name" value="GGDEF"/>
    <property type="match status" value="1"/>
</dbReference>
<dbReference type="InterPro" id="IPR001610">
    <property type="entry name" value="PAC"/>
</dbReference>
<dbReference type="CDD" id="cd01949">
    <property type="entry name" value="GGDEF"/>
    <property type="match status" value="1"/>
</dbReference>
<evidence type="ECO:0000259" key="1">
    <source>
        <dbReference type="PROSITE" id="PS50112"/>
    </source>
</evidence>
<dbReference type="GO" id="GO:0006355">
    <property type="term" value="P:regulation of DNA-templated transcription"/>
    <property type="evidence" value="ECO:0007669"/>
    <property type="project" value="InterPro"/>
</dbReference>
<dbReference type="SMART" id="SM00267">
    <property type="entry name" value="GGDEF"/>
    <property type="match status" value="1"/>
</dbReference>
<dbReference type="Gene3D" id="3.20.20.450">
    <property type="entry name" value="EAL domain"/>
    <property type="match status" value="1"/>
</dbReference>
<dbReference type="RefSeq" id="WP_111492845.1">
    <property type="nucleotide sequence ID" value="NZ_CP031264.1"/>
</dbReference>
<evidence type="ECO:0000259" key="2">
    <source>
        <dbReference type="PROSITE" id="PS50113"/>
    </source>
</evidence>
<dbReference type="PANTHER" id="PTHR44757">
    <property type="entry name" value="DIGUANYLATE CYCLASE DGCP"/>
    <property type="match status" value="1"/>
</dbReference>
<dbReference type="InterPro" id="IPR035919">
    <property type="entry name" value="EAL_sf"/>
</dbReference>
<dbReference type="PROSITE" id="PS50112">
    <property type="entry name" value="PAS"/>
    <property type="match status" value="1"/>
</dbReference>
<dbReference type="NCBIfam" id="TIGR00254">
    <property type="entry name" value="GGDEF"/>
    <property type="match status" value="1"/>
</dbReference>
<dbReference type="EMBL" id="CP031264">
    <property type="protein sequence ID" value="AXI77355.1"/>
    <property type="molecule type" value="Genomic_DNA"/>
</dbReference>
<dbReference type="CDD" id="cd01948">
    <property type="entry name" value="EAL"/>
    <property type="match status" value="1"/>
</dbReference>
<dbReference type="Pfam" id="PF00563">
    <property type="entry name" value="EAL"/>
    <property type="match status" value="1"/>
</dbReference>
<dbReference type="SMART" id="SM00086">
    <property type="entry name" value="PAC"/>
    <property type="match status" value="1"/>
</dbReference>
<dbReference type="InterPro" id="IPR001633">
    <property type="entry name" value="EAL_dom"/>
</dbReference>
<dbReference type="KEGG" id="stri:C7M71_007775"/>
<evidence type="ECO:0000259" key="3">
    <source>
        <dbReference type="PROSITE" id="PS50883"/>
    </source>
</evidence>
<sequence>MTSAAPHGDPAAARGPRDALERFAAVWCRAVYPVSTTSLSRAELQAYLETLAARLHSLLAGRPFHPWPARDIGAALVRAHCTDPQALAQTLDVIESYLLLYCPADLSGEPGTARNRLTRLQHHLAAGYARELRERALGEQEAISRAALTAQVRAEQALRASEARFQALFRDAAIGIGIADLQGRIVDVNDALARMLAASTEDLRHLNVTDFVHPDDTDGVWELYQDSVRGDRDHFRAEKPYFRQDGSVVWTDLTVSLIRDDQGRPQYQVAMMEDITERRMLHDRLHHQATHDPLTGLPNRALFLERLGRAMAPDSSIGSVGVCYLDLDGFKTVNDSLGHHAGDQLLSAVAERFRHCLDDPGKTVARMGGDEFTVLVADPAGEEEMADLARQLIGSLGTAVQVGGRPLSVTVSAGVLACASDAMEPAEVVQAADIALLRAKAEGTGRWVLYDADSHAREIARSTLRTHLPTALERGEFFLEYQPLVSLRDGGVVGAEALVRWRHPQHGTLGPDAFVPLAEQTGLIVPLGRWVLEAACRQARAWQRQLPDIPLRINVNLAPRQARSPELVHDVLRILKEAELDPEVLCLEVTENALIGADDQALHALRRLTDHGVTIALDDFGTGYSNFSHLHRLPVHSLKIDRSLTGDLSGPDLPDPTAEKILTALVSLARALGLAVTAEGVETADQADRLRALGCDTAQGWLYGRPGPAERLPALAASAVLPC</sequence>
<evidence type="ECO:0000259" key="4">
    <source>
        <dbReference type="PROSITE" id="PS50887"/>
    </source>
</evidence>
<feature type="domain" description="GGDEF" evidence="4">
    <location>
        <begin position="318"/>
        <end position="452"/>
    </location>
</feature>
<feature type="domain" description="PAC" evidence="2">
    <location>
        <begin position="235"/>
        <end position="287"/>
    </location>
</feature>
<feature type="domain" description="EAL" evidence="3">
    <location>
        <begin position="461"/>
        <end position="720"/>
    </location>
</feature>
<dbReference type="InterPro" id="IPR000700">
    <property type="entry name" value="PAS-assoc_C"/>
</dbReference>
<proteinExistence type="predicted"/>
<dbReference type="SMART" id="SM00091">
    <property type="entry name" value="PAS"/>
    <property type="match status" value="1"/>
</dbReference>
<protein>
    <submittedName>
        <fullName evidence="5">EAL domain-containing protein</fullName>
    </submittedName>
</protein>
<dbReference type="InterPro" id="IPR029787">
    <property type="entry name" value="Nucleotide_cyclase"/>
</dbReference>
<name>A0A345SUF0_9ACTN</name>
<dbReference type="NCBIfam" id="TIGR00229">
    <property type="entry name" value="sensory_box"/>
    <property type="match status" value="1"/>
</dbReference>
<dbReference type="Proteomes" id="UP000249340">
    <property type="component" value="Chromosome"/>
</dbReference>
<evidence type="ECO:0000313" key="6">
    <source>
        <dbReference type="Proteomes" id="UP000249340"/>
    </source>
</evidence>
<dbReference type="OrthoDB" id="3845378at2"/>
<feature type="domain" description="PAS" evidence="1">
    <location>
        <begin position="161"/>
        <end position="231"/>
    </location>
</feature>
<dbReference type="Pfam" id="PF00990">
    <property type="entry name" value="GGDEF"/>
    <property type="match status" value="1"/>
</dbReference>
<dbReference type="SUPFAM" id="SSF55785">
    <property type="entry name" value="PYP-like sensor domain (PAS domain)"/>
    <property type="match status" value="1"/>
</dbReference>
<dbReference type="InterPro" id="IPR000160">
    <property type="entry name" value="GGDEF_dom"/>
</dbReference>
<dbReference type="SUPFAM" id="SSF55073">
    <property type="entry name" value="Nucleotide cyclase"/>
    <property type="match status" value="1"/>
</dbReference>
<dbReference type="PANTHER" id="PTHR44757:SF2">
    <property type="entry name" value="BIOFILM ARCHITECTURE MAINTENANCE PROTEIN MBAA"/>
    <property type="match status" value="1"/>
</dbReference>
<dbReference type="InterPro" id="IPR013767">
    <property type="entry name" value="PAS_fold"/>
</dbReference>
<dbReference type="Gene3D" id="3.30.70.270">
    <property type="match status" value="1"/>
</dbReference>
<dbReference type="AlphaFoldDB" id="A0A345SUF0"/>
<evidence type="ECO:0000313" key="5">
    <source>
        <dbReference type="EMBL" id="AXI77355.1"/>
    </source>
</evidence>
<dbReference type="Gene3D" id="3.30.450.20">
    <property type="entry name" value="PAS domain"/>
    <property type="match status" value="1"/>
</dbReference>
<dbReference type="InterPro" id="IPR035965">
    <property type="entry name" value="PAS-like_dom_sf"/>
</dbReference>
<dbReference type="Pfam" id="PF00989">
    <property type="entry name" value="PAS"/>
    <property type="match status" value="1"/>
</dbReference>
<dbReference type="InterPro" id="IPR043128">
    <property type="entry name" value="Rev_trsase/Diguanyl_cyclase"/>
</dbReference>
<dbReference type="PROSITE" id="PS50113">
    <property type="entry name" value="PAC"/>
    <property type="match status" value="1"/>
</dbReference>
<accession>A0A345SUF0</accession>
<dbReference type="CDD" id="cd00130">
    <property type="entry name" value="PAS"/>
    <property type="match status" value="1"/>
</dbReference>
<dbReference type="SMART" id="SM00052">
    <property type="entry name" value="EAL"/>
    <property type="match status" value="1"/>
</dbReference>
<reference evidence="6" key="1">
    <citation type="submission" date="2018-07" db="EMBL/GenBank/DDBJ databases">
        <title>Streptacidiphilus bronchialis DSM 106435 chromosome.</title>
        <authorList>
            <person name="Batra D."/>
            <person name="Gulvik C.A."/>
        </authorList>
    </citation>
    <scope>NUCLEOTIDE SEQUENCE [LARGE SCALE GENOMIC DNA]</scope>
    <source>
        <strain evidence="6">DSM 106435</strain>
    </source>
</reference>
<dbReference type="PROSITE" id="PS50883">
    <property type="entry name" value="EAL"/>
    <property type="match status" value="1"/>
</dbReference>
<dbReference type="SUPFAM" id="SSF141868">
    <property type="entry name" value="EAL domain-like"/>
    <property type="match status" value="1"/>
</dbReference>
<dbReference type="InterPro" id="IPR000014">
    <property type="entry name" value="PAS"/>
</dbReference>
<dbReference type="InterPro" id="IPR052155">
    <property type="entry name" value="Biofilm_reg_signaling"/>
</dbReference>
<organism evidence="5 6">
    <name type="scientific">Peterkaempfera bronchialis</name>
    <dbReference type="NCBI Taxonomy" id="2126346"/>
    <lineage>
        <taxon>Bacteria</taxon>
        <taxon>Bacillati</taxon>
        <taxon>Actinomycetota</taxon>
        <taxon>Actinomycetes</taxon>
        <taxon>Kitasatosporales</taxon>
        <taxon>Streptomycetaceae</taxon>
        <taxon>Peterkaempfera</taxon>
    </lineage>
</organism>